<reference evidence="2 3" key="1">
    <citation type="journal article" date="2011" name="Cell">
        <title>The monarch butterfly genome yields insights into long-distance migration.</title>
        <authorList>
            <person name="Zhan S."/>
            <person name="Merlin C."/>
            <person name="Boore J.L."/>
            <person name="Reppert S.M."/>
        </authorList>
    </citation>
    <scope>NUCLEOTIDE SEQUENCE [LARGE SCALE GENOMIC DNA]</scope>
    <source>
        <strain evidence="2">F-2</strain>
    </source>
</reference>
<accession>A0A212FPK2</accession>
<comment type="caution">
    <text evidence="2">The sequence shown here is derived from an EMBL/GenBank/DDBJ whole genome shotgun (WGS) entry which is preliminary data.</text>
</comment>
<sequence>MPQFPGQQARFVQCPEGELQKRKEV</sequence>
<feature type="non-terminal residue" evidence="2">
    <location>
        <position position="25"/>
    </location>
</feature>
<feature type="region of interest" description="Disordered" evidence="1">
    <location>
        <begin position="1"/>
        <end position="25"/>
    </location>
</feature>
<proteinExistence type="predicted"/>
<evidence type="ECO:0000313" key="2">
    <source>
        <dbReference type="EMBL" id="OWR55674.1"/>
    </source>
</evidence>
<dbReference type="InParanoid" id="A0A212FPK2"/>
<dbReference type="KEGG" id="dpl:KGM_209430A"/>
<keyword evidence="3" id="KW-1185">Reference proteome</keyword>
<evidence type="ECO:0000256" key="1">
    <source>
        <dbReference type="SAM" id="MobiDB-lite"/>
    </source>
</evidence>
<dbReference type="AlphaFoldDB" id="A0A212FPK2"/>
<dbReference type="EMBL" id="AGBW02001951">
    <property type="protein sequence ID" value="OWR55674.1"/>
    <property type="molecule type" value="Genomic_DNA"/>
</dbReference>
<dbReference type="Proteomes" id="UP000007151">
    <property type="component" value="Unassembled WGS sequence"/>
</dbReference>
<organism evidence="2 3">
    <name type="scientific">Danaus plexippus plexippus</name>
    <dbReference type="NCBI Taxonomy" id="278856"/>
    <lineage>
        <taxon>Eukaryota</taxon>
        <taxon>Metazoa</taxon>
        <taxon>Ecdysozoa</taxon>
        <taxon>Arthropoda</taxon>
        <taxon>Hexapoda</taxon>
        <taxon>Insecta</taxon>
        <taxon>Pterygota</taxon>
        <taxon>Neoptera</taxon>
        <taxon>Endopterygota</taxon>
        <taxon>Lepidoptera</taxon>
        <taxon>Glossata</taxon>
        <taxon>Ditrysia</taxon>
        <taxon>Papilionoidea</taxon>
        <taxon>Nymphalidae</taxon>
        <taxon>Danainae</taxon>
        <taxon>Danaini</taxon>
        <taxon>Danaina</taxon>
        <taxon>Danaus</taxon>
        <taxon>Danaus</taxon>
    </lineage>
</organism>
<protein>
    <submittedName>
        <fullName evidence="2">RuvB 2 like protein</fullName>
    </submittedName>
</protein>
<evidence type="ECO:0000313" key="3">
    <source>
        <dbReference type="Proteomes" id="UP000007151"/>
    </source>
</evidence>
<gene>
    <name evidence="2" type="ORF">KGM_209430A</name>
</gene>
<name>A0A212FPK2_DANPL</name>